<evidence type="ECO:0000313" key="5">
    <source>
        <dbReference type="EMBL" id="CAC13785.1"/>
    </source>
</evidence>
<dbReference type="PIRSF" id="PIRSF005384">
    <property type="entry name" value="RpiB_LacA_B"/>
    <property type="match status" value="1"/>
</dbReference>
<feature type="binding site" evidence="4">
    <location>
        <position position="112"/>
    </location>
    <ligand>
        <name>D-ribulose 5-phosphate</name>
        <dbReference type="ChEBI" id="CHEBI:58121"/>
    </ligand>
</feature>
<evidence type="ECO:0000256" key="4">
    <source>
        <dbReference type="PIRSR" id="PIRSR005384-2"/>
    </source>
</evidence>
<dbReference type="GO" id="GO:0019316">
    <property type="term" value="P:D-allose catabolic process"/>
    <property type="evidence" value="ECO:0007669"/>
    <property type="project" value="TreeGrafter"/>
</dbReference>
<dbReference type="InterPro" id="IPR004785">
    <property type="entry name" value="RpiB"/>
</dbReference>
<reference evidence="5 6" key="1">
    <citation type="journal article" date="2001" name="Nucleic Acids Res.">
        <title>The complete genome sequence of the murine respiratory pathogen Mycoplasma pulmonis.</title>
        <authorList>
            <person name="Chambaud I."/>
            <person name="Heilig R."/>
            <person name="Ferris S."/>
            <person name="Barbe V."/>
            <person name="Samson D."/>
            <person name="Galisson F."/>
            <person name="Moszer I."/>
            <person name="Dybvig K."/>
            <person name="Wroblewski H."/>
            <person name="Viari A."/>
            <person name="Rocha E.P.C."/>
            <person name="Blanchard A."/>
        </authorList>
    </citation>
    <scope>NUCLEOTIDE SEQUENCE [LARGE SCALE GENOMIC DNA]</scope>
    <source>
        <strain evidence="5 6">UAB CTIP</strain>
    </source>
</reference>
<dbReference type="eggNOG" id="COG0698">
    <property type="taxonomic scope" value="Bacteria"/>
</dbReference>
<dbReference type="KEGG" id="mpu:MYPU_6120"/>
<dbReference type="RefSeq" id="WP_010925413.1">
    <property type="nucleotide sequence ID" value="NC_002771.1"/>
</dbReference>
<dbReference type="PANTHER" id="PTHR30345">
    <property type="entry name" value="RIBOSE-5-PHOSPHATE ISOMERASE B"/>
    <property type="match status" value="1"/>
</dbReference>
<dbReference type="PIR" id="D90588">
    <property type="entry name" value="D90588"/>
</dbReference>
<dbReference type="InterPro" id="IPR003500">
    <property type="entry name" value="RpiB_LacA_LacB"/>
</dbReference>
<dbReference type="HOGENOM" id="CLU_091396_4_1_14"/>
<feature type="binding site" evidence="4">
    <location>
        <position position="135"/>
    </location>
    <ligand>
        <name>D-ribulose 5-phosphate</name>
        <dbReference type="ChEBI" id="CHEBI:58121"/>
    </ligand>
</feature>
<evidence type="ECO:0000313" key="6">
    <source>
        <dbReference type="Proteomes" id="UP000000528"/>
    </source>
</evidence>
<name>Q98PV7_MYCPU</name>
<evidence type="ECO:0000256" key="3">
    <source>
        <dbReference type="PIRSR" id="PIRSR005384-1"/>
    </source>
</evidence>
<gene>
    <name evidence="5" type="ordered locus">MYPU_6120</name>
</gene>
<feature type="active site" description="Proton donor" evidence="3">
    <location>
        <position position="101"/>
    </location>
</feature>
<dbReference type="AlphaFoldDB" id="Q98PV7"/>
<dbReference type="GO" id="GO:0004751">
    <property type="term" value="F:ribose-5-phosphate isomerase activity"/>
    <property type="evidence" value="ECO:0007669"/>
    <property type="project" value="UniProtKB-EC"/>
</dbReference>
<dbReference type="EC" id="5.3.1.6" evidence="5"/>
<evidence type="ECO:0000256" key="1">
    <source>
        <dbReference type="ARBA" id="ARBA00008754"/>
    </source>
</evidence>
<dbReference type="NCBIfam" id="TIGR00689">
    <property type="entry name" value="rpiB_lacA_lacB"/>
    <property type="match status" value="1"/>
</dbReference>
<feature type="binding site" evidence="4">
    <location>
        <begin position="9"/>
        <end position="10"/>
    </location>
    <ligand>
        <name>D-ribulose 5-phosphate</name>
        <dbReference type="ChEBI" id="CHEBI:58121"/>
    </ligand>
</feature>
<sequence>MKKIAIASDHAGYSLKESIKKHYKDQNYEVIDLGTNSEESTSYSEYGHKLAEYMQNKDNKVDFGIGICGTGLGISYALNRHEGIIAARVTSEEDAYLAKAHNNANVLALGSRQISLEKAVKIIDKYQQSSFEGGRHIPRIEGIEIKDCFKKTKCS</sequence>
<dbReference type="PANTHER" id="PTHR30345:SF0">
    <property type="entry name" value="DNA DAMAGE-REPAIR_TOLERATION PROTEIN DRT102"/>
    <property type="match status" value="1"/>
</dbReference>
<dbReference type="Gene3D" id="3.40.1400.10">
    <property type="entry name" value="Sugar-phosphate isomerase, RpiB/LacA/LacB"/>
    <property type="match status" value="1"/>
</dbReference>
<dbReference type="NCBIfam" id="TIGR01120">
    <property type="entry name" value="rpiB"/>
    <property type="match status" value="1"/>
</dbReference>
<dbReference type="EMBL" id="AL445565">
    <property type="protein sequence ID" value="CAC13785.1"/>
    <property type="molecule type" value="Genomic_DNA"/>
</dbReference>
<dbReference type="Proteomes" id="UP000000528">
    <property type="component" value="Chromosome"/>
</dbReference>
<feature type="binding site" evidence="4">
    <location>
        <position position="102"/>
    </location>
    <ligand>
        <name>D-ribulose 5-phosphate</name>
        <dbReference type="ChEBI" id="CHEBI:58121"/>
    </ligand>
</feature>
<keyword evidence="2 5" id="KW-0413">Isomerase</keyword>
<accession>Q98PV7</accession>
<feature type="active site" description="Proton acceptor" evidence="3">
    <location>
        <position position="68"/>
    </location>
</feature>
<organism evidence="6">
    <name type="scientific">Mycoplasmopsis pulmonis (strain UAB CTIP)</name>
    <name type="common">Mycoplasma pulmonis</name>
    <dbReference type="NCBI Taxonomy" id="272635"/>
    <lineage>
        <taxon>Bacteria</taxon>
        <taxon>Bacillati</taxon>
        <taxon>Mycoplasmatota</taxon>
        <taxon>Mycoplasmoidales</taxon>
        <taxon>Metamycoplasmataceae</taxon>
        <taxon>Mycoplasmopsis</taxon>
    </lineage>
</organism>
<dbReference type="NCBIfam" id="NF004051">
    <property type="entry name" value="PRK05571.1"/>
    <property type="match status" value="1"/>
</dbReference>
<protein>
    <submittedName>
        <fullName evidence="5">RIBOSE-5-PHOSPHATE ISOMERASE</fullName>
        <ecNumber evidence="5">5.3.1.6</ecNumber>
    </submittedName>
</protein>
<dbReference type="GO" id="GO:0009052">
    <property type="term" value="P:pentose-phosphate shunt, non-oxidative branch"/>
    <property type="evidence" value="ECO:0007669"/>
    <property type="project" value="TreeGrafter"/>
</dbReference>
<dbReference type="BioCyc" id="MPUL272635:G1GT6-622-MONOMER"/>
<comment type="similarity">
    <text evidence="1">Belongs to the LacAB/RpiB family.</text>
</comment>
<dbReference type="Pfam" id="PF02502">
    <property type="entry name" value="LacAB_rpiB"/>
    <property type="match status" value="1"/>
</dbReference>
<feature type="binding site" evidence="4">
    <location>
        <begin position="69"/>
        <end position="73"/>
    </location>
    <ligand>
        <name>D-ribulose 5-phosphate</name>
        <dbReference type="ChEBI" id="CHEBI:58121"/>
    </ligand>
</feature>
<keyword evidence="6" id="KW-1185">Reference proteome</keyword>
<feature type="binding site" evidence="4">
    <location>
        <position position="139"/>
    </location>
    <ligand>
        <name>D-ribulose 5-phosphate</name>
        <dbReference type="ChEBI" id="CHEBI:58121"/>
    </ligand>
</feature>
<evidence type="ECO:0000256" key="2">
    <source>
        <dbReference type="ARBA" id="ARBA00023235"/>
    </source>
</evidence>
<dbReference type="SUPFAM" id="SSF89623">
    <property type="entry name" value="Ribose/Galactose isomerase RpiB/AlsB"/>
    <property type="match status" value="1"/>
</dbReference>
<proteinExistence type="inferred from homology"/>
<dbReference type="InterPro" id="IPR036569">
    <property type="entry name" value="RpiB_LacA_LacB_sf"/>
</dbReference>
<dbReference type="STRING" id="272635.gene:17577219"/>